<name>A0A9D4SUX3_RHISA</name>
<dbReference type="InterPro" id="IPR049012">
    <property type="entry name" value="Mutator_transp_dom"/>
</dbReference>
<keyword evidence="4" id="KW-1185">Reference proteome</keyword>
<dbReference type="EMBL" id="JABSTV010001251">
    <property type="protein sequence ID" value="KAH7951743.1"/>
    <property type="molecule type" value="Genomic_DNA"/>
</dbReference>
<evidence type="ECO:0000313" key="4">
    <source>
        <dbReference type="Proteomes" id="UP000821837"/>
    </source>
</evidence>
<feature type="domain" description="Mutator-like transposase" evidence="2">
    <location>
        <begin position="3"/>
        <end position="119"/>
    </location>
</feature>
<reference evidence="3" key="2">
    <citation type="submission" date="2021-09" db="EMBL/GenBank/DDBJ databases">
        <authorList>
            <person name="Jia N."/>
            <person name="Wang J."/>
            <person name="Shi W."/>
            <person name="Du L."/>
            <person name="Sun Y."/>
            <person name="Zhan W."/>
            <person name="Jiang J."/>
            <person name="Wang Q."/>
            <person name="Zhang B."/>
            <person name="Ji P."/>
            <person name="Sakyi L.B."/>
            <person name="Cui X."/>
            <person name="Yuan T."/>
            <person name="Jiang B."/>
            <person name="Yang W."/>
            <person name="Lam T.T.-Y."/>
            <person name="Chang Q."/>
            <person name="Ding S."/>
            <person name="Wang X."/>
            <person name="Zhu J."/>
            <person name="Ruan X."/>
            <person name="Zhao L."/>
            <person name="Wei J."/>
            <person name="Que T."/>
            <person name="Du C."/>
            <person name="Cheng J."/>
            <person name="Dai P."/>
            <person name="Han X."/>
            <person name="Huang E."/>
            <person name="Gao Y."/>
            <person name="Liu J."/>
            <person name="Shao H."/>
            <person name="Ye R."/>
            <person name="Li L."/>
            <person name="Wei W."/>
            <person name="Wang X."/>
            <person name="Wang C."/>
            <person name="Huo Q."/>
            <person name="Li W."/>
            <person name="Guo W."/>
            <person name="Chen H."/>
            <person name="Chen S."/>
            <person name="Zhou L."/>
            <person name="Zhou L."/>
            <person name="Ni X."/>
            <person name="Tian J."/>
            <person name="Zhou Y."/>
            <person name="Sheng Y."/>
            <person name="Liu T."/>
            <person name="Pan Y."/>
            <person name="Xia L."/>
            <person name="Li J."/>
            <person name="Zhao F."/>
            <person name="Cao W."/>
        </authorList>
    </citation>
    <scope>NUCLEOTIDE SEQUENCE</scope>
    <source>
        <strain evidence="3">Rsan-2018</strain>
        <tissue evidence="3">Larvae</tissue>
    </source>
</reference>
<accession>A0A9D4SUX3</accession>
<reference evidence="3" key="1">
    <citation type="journal article" date="2020" name="Cell">
        <title>Large-Scale Comparative Analyses of Tick Genomes Elucidate Their Genetic Diversity and Vector Capacities.</title>
        <authorList>
            <consortium name="Tick Genome and Microbiome Consortium (TIGMIC)"/>
            <person name="Jia N."/>
            <person name="Wang J."/>
            <person name="Shi W."/>
            <person name="Du L."/>
            <person name="Sun Y."/>
            <person name="Zhan W."/>
            <person name="Jiang J.F."/>
            <person name="Wang Q."/>
            <person name="Zhang B."/>
            <person name="Ji P."/>
            <person name="Bell-Sakyi L."/>
            <person name="Cui X.M."/>
            <person name="Yuan T.T."/>
            <person name="Jiang B.G."/>
            <person name="Yang W.F."/>
            <person name="Lam T.T."/>
            <person name="Chang Q.C."/>
            <person name="Ding S.J."/>
            <person name="Wang X.J."/>
            <person name="Zhu J.G."/>
            <person name="Ruan X.D."/>
            <person name="Zhao L."/>
            <person name="Wei J.T."/>
            <person name="Ye R.Z."/>
            <person name="Que T.C."/>
            <person name="Du C.H."/>
            <person name="Zhou Y.H."/>
            <person name="Cheng J.X."/>
            <person name="Dai P.F."/>
            <person name="Guo W.B."/>
            <person name="Han X.H."/>
            <person name="Huang E.J."/>
            <person name="Li L.F."/>
            <person name="Wei W."/>
            <person name="Gao Y.C."/>
            <person name="Liu J.Z."/>
            <person name="Shao H.Z."/>
            <person name="Wang X."/>
            <person name="Wang C.C."/>
            <person name="Yang T.C."/>
            <person name="Huo Q.B."/>
            <person name="Li W."/>
            <person name="Chen H.Y."/>
            <person name="Chen S.E."/>
            <person name="Zhou L.G."/>
            <person name="Ni X.B."/>
            <person name="Tian J.H."/>
            <person name="Sheng Y."/>
            <person name="Liu T."/>
            <person name="Pan Y.S."/>
            <person name="Xia L.Y."/>
            <person name="Li J."/>
            <person name="Zhao F."/>
            <person name="Cao W.C."/>
        </authorList>
    </citation>
    <scope>NUCLEOTIDE SEQUENCE</scope>
    <source>
        <strain evidence="3">Rsan-2018</strain>
    </source>
</reference>
<evidence type="ECO:0000259" key="2">
    <source>
        <dbReference type="Pfam" id="PF20700"/>
    </source>
</evidence>
<gene>
    <name evidence="3" type="ORF">HPB52_012174</name>
</gene>
<dbReference type="Pfam" id="PF20700">
    <property type="entry name" value="Mutator"/>
    <property type="match status" value="1"/>
</dbReference>
<feature type="compositionally biased region" description="Basic and acidic residues" evidence="1">
    <location>
        <begin position="193"/>
        <end position="203"/>
    </location>
</feature>
<protein>
    <recommendedName>
        <fullName evidence="2">Mutator-like transposase domain-containing protein</fullName>
    </recommendedName>
</protein>
<dbReference type="AlphaFoldDB" id="A0A9D4SUX3"/>
<dbReference type="Proteomes" id="UP000821837">
    <property type="component" value="Chromosome 5"/>
</dbReference>
<sequence>MLCDGDSRSYSAVKEAKVYGFINVEKEDCSNHVQKRMGTALRNLVQKHKGDSSERISGKGRLTGDLITKLTSYYGWALKSHSGNVDEMHKAVWATYYHVTSTDEKSNHSFCPHGPESWCKHNAAMARNEPIPKSKYNLPEADKNASLFAVETAVADAVMRFNLGNKESSSLILRELQLDQTCTGNQRAVEKDYRRAVGSERKRASSAAFQAAAKKKHKQKPASDYSTGAF</sequence>
<evidence type="ECO:0000256" key="1">
    <source>
        <dbReference type="SAM" id="MobiDB-lite"/>
    </source>
</evidence>
<evidence type="ECO:0000313" key="3">
    <source>
        <dbReference type="EMBL" id="KAH7951743.1"/>
    </source>
</evidence>
<organism evidence="3 4">
    <name type="scientific">Rhipicephalus sanguineus</name>
    <name type="common">Brown dog tick</name>
    <name type="synonym">Ixodes sanguineus</name>
    <dbReference type="NCBI Taxonomy" id="34632"/>
    <lineage>
        <taxon>Eukaryota</taxon>
        <taxon>Metazoa</taxon>
        <taxon>Ecdysozoa</taxon>
        <taxon>Arthropoda</taxon>
        <taxon>Chelicerata</taxon>
        <taxon>Arachnida</taxon>
        <taxon>Acari</taxon>
        <taxon>Parasitiformes</taxon>
        <taxon>Ixodida</taxon>
        <taxon>Ixodoidea</taxon>
        <taxon>Ixodidae</taxon>
        <taxon>Rhipicephalinae</taxon>
        <taxon>Rhipicephalus</taxon>
        <taxon>Rhipicephalus</taxon>
    </lineage>
</organism>
<comment type="caution">
    <text evidence="3">The sequence shown here is derived from an EMBL/GenBank/DDBJ whole genome shotgun (WGS) entry which is preliminary data.</text>
</comment>
<feature type="region of interest" description="Disordered" evidence="1">
    <location>
        <begin position="193"/>
        <end position="230"/>
    </location>
</feature>
<proteinExistence type="predicted"/>